<dbReference type="RefSeq" id="XP_014146382.1">
    <property type="nucleotide sequence ID" value="XM_014290907.1"/>
</dbReference>
<dbReference type="EMBL" id="KQ246977">
    <property type="protein sequence ID" value="KNC72480.1"/>
    <property type="molecule type" value="Genomic_DNA"/>
</dbReference>
<proteinExistence type="predicted"/>
<gene>
    <name evidence="2" type="ORF">SARC_14962</name>
</gene>
<dbReference type="Proteomes" id="UP000054560">
    <property type="component" value="Unassembled WGS sequence"/>
</dbReference>
<feature type="region of interest" description="Disordered" evidence="1">
    <location>
        <begin position="24"/>
        <end position="100"/>
    </location>
</feature>
<dbReference type="AlphaFoldDB" id="A0A0L0F6Y7"/>
<reference evidence="2 3" key="1">
    <citation type="submission" date="2011-02" db="EMBL/GenBank/DDBJ databases">
        <title>The Genome Sequence of Sphaeroforma arctica JP610.</title>
        <authorList>
            <consortium name="The Broad Institute Genome Sequencing Platform"/>
            <person name="Russ C."/>
            <person name="Cuomo C."/>
            <person name="Young S.K."/>
            <person name="Zeng Q."/>
            <person name="Gargeya S."/>
            <person name="Alvarado L."/>
            <person name="Berlin A."/>
            <person name="Chapman S.B."/>
            <person name="Chen Z."/>
            <person name="Freedman E."/>
            <person name="Gellesch M."/>
            <person name="Goldberg J."/>
            <person name="Griggs A."/>
            <person name="Gujja S."/>
            <person name="Heilman E."/>
            <person name="Heiman D."/>
            <person name="Howarth C."/>
            <person name="Mehta T."/>
            <person name="Neiman D."/>
            <person name="Pearson M."/>
            <person name="Roberts A."/>
            <person name="Saif S."/>
            <person name="Shea T."/>
            <person name="Shenoy N."/>
            <person name="Sisk P."/>
            <person name="Stolte C."/>
            <person name="Sykes S."/>
            <person name="White J."/>
            <person name="Yandava C."/>
            <person name="Burger G."/>
            <person name="Gray M.W."/>
            <person name="Holland P.W.H."/>
            <person name="King N."/>
            <person name="Lang F.B.F."/>
            <person name="Roger A.J."/>
            <person name="Ruiz-Trillo I."/>
            <person name="Haas B."/>
            <person name="Nusbaum C."/>
            <person name="Birren B."/>
        </authorList>
    </citation>
    <scope>NUCLEOTIDE SEQUENCE [LARGE SCALE GENOMIC DNA]</scope>
    <source>
        <strain evidence="2 3">JP610</strain>
    </source>
</reference>
<evidence type="ECO:0000313" key="3">
    <source>
        <dbReference type="Proteomes" id="UP000054560"/>
    </source>
</evidence>
<evidence type="ECO:0000256" key="1">
    <source>
        <dbReference type="SAM" id="MobiDB-lite"/>
    </source>
</evidence>
<dbReference type="GeneID" id="25915466"/>
<protein>
    <submittedName>
        <fullName evidence="2">Uncharacterized protein</fullName>
    </submittedName>
</protein>
<accession>A0A0L0F6Y7</accession>
<keyword evidence="3" id="KW-1185">Reference proteome</keyword>
<organism evidence="2 3">
    <name type="scientific">Sphaeroforma arctica JP610</name>
    <dbReference type="NCBI Taxonomy" id="667725"/>
    <lineage>
        <taxon>Eukaryota</taxon>
        <taxon>Ichthyosporea</taxon>
        <taxon>Ichthyophonida</taxon>
        <taxon>Sphaeroforma</taxon>
    </lineage>
</organism>
<sequence>MGTTKEEAEAHAGEQAELSLSAVKEGAKKQLGGEVQQVKEEVEEETEPQPPAPVPAGKVPTSRNPMKKMKDKMAKTNSPMSTKSDKSGKGGQNRWKYVSM</sequence>
<name>A0A0L0F6Y7_9EUKA</name>
<evidence type="ECO:0000313" key="2">
    <source>
        <dbReference type="EMBL" id="KNC72480.1"/>
    </source>
</evidence>